<reference evidence="1" key="1">
    <citation type="submission" date="2021-06" db="EMBL/GenBank/DDBJ databases">
        <title>Comparative genomics, transcriptomics and evolutionary studies reveal genomic signatures of adaptation to plant cell wall in hemibiotrophic fungi.</title>
        <authorList>
            <consortium name="DOE Joint Genome Institute"/>
            <person name="Baroncelli R."/>
            <person name="Diaz J.F."/>
            <person name="Benocci T."/>
            <person name="Peng M."/>
            <person name="Battaglia E."/>
            <person name="Haridas S."/>
            <person name="Andreopoulos W."/>
            <person name="Labutti K."/>
            <person name="Pangilinan J."/>
            <person name="Floch G.L."/>
            <person name="Makela M.R."/>
            <person name="Henrissat B."/>
            <person name="Grigoriev I.V."/>
            <person name="Crouch J.A."/>
            <person name="De Vries R.P."/>
            <person name="Sukno S.A."/>
            <person name="Thon M.R."/>
        </authorList>
    </citation>
    <scope>NUCLEOTIDE SEQUENCE</scope>
    <source>
        <strain evidence="1">MAFF235873</strain>
    </source>
</reference>
<dbReference type="EMBL" id="MU842868">
    <property type="protein sequence ID" value="KAK2029088.1"/>
    <property type="molecule type" value="Genomic_DNA"/>
</dbReference>
<gene>
    <name evidence="1" type="ORF">LX32DRAFT_376477</name>
</gene>
<keyword evidence="2" id="KW-1185">Reference proteome</keyword>
<organism evidence="1 2">
    <name type="scientific">Colletotrichum zoysiae</name>
    <dbReference type="NCBI Taxonomy" id="1216348"/>
    <lineage>
        <taxon>Eukaryota</taxon>
        <taxon>Fungi</taxon>
        <taxon>Dikarya</taxon>
        <taxon>Ascomycota</taxon>
        <taxon>Pezizomycotina</taxon>
        <taxon>Sordariomycetes</taxon>
        <taxon>Hypocreomycetidae</taxon>
        <taxon>Glomerellales</taxon>
        <taxon>Glomerellaceae</taxon>
        <taxon>Colletotrichum</taxon>
        <taxon>Colletotrichum graminicola species complex</taxon>
    </lineage>
</organism>
<evidence type="ECO:0000313" key="2">
    <source>
        <dbReference type="Proteomes" id="UP001232148"/>
    </source>
</evidence>
<name>A0AAD9HHS9_9PEZI</name>
<protein>
    <submittedName>
        <fullName evidence="1">Uncharacterized protein</fullName>
    </submittedName>
</protein>
<dbReference type="AlphaFoldDB" id="A0AAD9HHS9"/>
<proteinExistence type="predicted"/>
<sequence>MRHVSSIVQAPMRTLADCIPPSLLSLRRETRRAPDRLQETKQQDTYLPRFLGPLSVWAWLGVSNDVVCHECVCVCGWMRTPIYLPTYMCVCVCVCVCEIR</sequence>
<comment type="caution">
    <text evidence="1">The sequence shown here is derived from an EMBL/GenBank/DDBJ whole genome shotgun (WGS) entry which is preliminary data.</text>
</comment>
<evidence type="ECO:0000313" key="1">
    <source>
        <dbReference type="EMBL" id="KAK2029088.1"/>
    </source>
</evidence>
<dbReference type="Proteomes" id="UP001232148">
    <property type="component" value="Unassembled WGS sequence"/>
</dbReference>
<accession>A0AAD9HHS9</accession>